<reference evidence="4 5" key="1">
    <citation type="journal article" date="2015" name="PLoS Pathog.">
        <title>Leptomonas seymouri: Adaptations to the Dixenous Life Cycle Analyzed by Genome Sequencing, Transcriptome Profiling and Co-infection with Leishmania donovani.</title>
        <authorList>
            <person name="Kraeva N."/>
            <person name="Butenko A."/>
            <person name="Hlavacova J."/>
            <person name="Kostygov A."/>
            <person name="Myskova J."/>
            <person name="Grybchuk D."/>
            <person name="Lestinova T."/>
            <person name="Votypka J."/>
            <person name="Volf P."/>
            <person name="Opperdoes F."/>
            <person name="Flegontov P."/>
            <person name="Lukes J."/>
            <person name="Yurchenko V."/>
        </authorList>
    </citation>
    <scope>NUCLEOTIDE SEQUENCE [LARGE SCALE GENOMIC DNA]</scope>
    <source>
        <strain evidence="4 5">ATCC 30220</strain>
    </source>
</reference>
<gene>
    <name evidence="4" type="ORF">ABL78_0417</name>
</gene>
<dbReference type="AlphaFoldDB" id="A0A0N0P9A7"/>
<keyword evidence="5" id="KW-1185">Reference proteome</keyword>
<keyword evidence="2" id="KW-0539">Nucleus</keyword>
<dbReference type="Gene3D" id="1.10.20.10">
    <property type="entry name" value="Histone, subunit A"/>
    <property type="match status" value="1"/>
</dbReference>
<dbReference type="EMBL" id="LJSK01000005">
    <property type="protein sequence ID" value="KPI90487.1"/>
    <property type="molecule type" value="Genomic_DNA"/>
</dbReference>
<feature type="compositionally biased region" description="Acidic residues" evidence="3">
    <location>
        <begin position="27"/>
        <end position="36"/>
    </location>
</feature>
<dbReference type="VEuPathDB" id="TriTrypDB:Lsey_0005_0500"/>
<evidence type="ECO:0000313" key="5">
    <source>
        <dbReference type="Proteomes" id="UP000038009"/>
    </source>
</evidence>
<dbReference type="InterPro" id="IPR009072">
    <property type="entry name" value="Histone-fold"/>
</dbReference>
<feature type="compositionally biased region" description="Acidic residues" evidence="3">
    <location>
        <begin position="145"/>
        <end position="159"/>
    </location>
</feature>
<evidence type="ECO:0000256" key="3">
    <source>
        <dbReference type="SAM" id="MobiDB-lite"/>
    </source>
</evidence>
<feature type="compositionally biased region" description="Low complexity" evidence="3">
    <location>
        <begin position="45"/>
        <end position="57"/>
    </location>
</feature>
<comment type="subcellular location">
    <subcellularLocation>
        <location evidence="1">Nucleus</location>
    </subcellularLocation>
</comment>
<evidence type="ECO:0000313" key="4">
    <source>
        <dbReference type="EMBL" id="KPI90487.1"/>
    </source>
</evidence>
<dbReference type="PANTHER" id="PTHR10252:SF5">
    <property type="entry name" value="DR1-ASSOCIATED COREPRESSOR"/>
    <property type="match status" value="1"/>
</dbReference>
<dbReference type="InterPro" id="IPR050568">
    <property type="entry name" value="Transcr_DNA_Rep_Reg"/>
</dbReference>
<feature type="region of interest" description="Disordered" evidence="3">
    <location>
        <begin position="1"/>
        <end position="169"/>
    </location>
</feature>
<dbReference type="OrthoDB" id="636685at2759"/>
<evidence type="ECO:0000256" key="1">
    <source>
        <dbReference type="ARBA" id="ARBA00004123"/>
    </source>
</evidence>
<feature type="compositionally biased region" description="Basic and acidic residues" evidence="3">
    <location>
        <begin position="59"/>
        <end position="68"/>
    </location>
</feature>
<protein>
    <recommendedName>
        <fullName evidence="6">Transcription factor CBF/NF-Y/archaeal histone domain-containing protein</fullName>
    </recommendedName>
</protein>
<dbReference type="GO" id="GO:0001046">
    <property type="term" value="F:core promoter sequence-specific DNA binding"/>
    <property type="evidence" value="ECO:0007669"/>
    <property type="project" value="TreeGrafter"/>
</dbReference>
<dbReference type="Proteomes" id="UP000038009">
    <property type="component" value="Unassembled WGS sequence"/>
</dbReference>
<dbReference type="PANTHER" id="PTHR10252">
    <property type="entry name" value="HISTONE-LIKE TRANSCRIPTION FACTOR CCAAT-RELATED"/>
    <property type="match status" value="1"/>
</dbReference>
<dbReference type="SUPFAM" id="SSF47113">
    <property type="entry name" value="Histone-fold"/>
    <property type="match status" value="1"/>
</dbReference>
<feature type="region of interest" description="Disordered" evidence="3">
    <location>
        <begin position="280"/>
        <end position="352"/>
    </location>
</feature>
<evidence type="ECO:0000256" key="2">
    <source>
        <dbReference type="ARBA" id="ARBA00023242"/>
    </source>
</evidence>
<accession>A0A0N0P9A7</accession>
<evidence type="ECO:0008006" key="6">
    <source>
        <dbReference type="Google" id="ProtNLM"/>
    </source>
</evidence>
<dbReference type="GO" id="GO:0005634">
    <property type="term" value="C:nucleus"/>
    <property type="evidence" value="ECO:0007669"/>
    <property type="project" value="UniProtKB-SubCell"/>
</dbReference>
<proteinExistence type="predicted"/>
<dbReference type="GO" id="GO:0016251">
    <property type="term" value="F:RNA polymerase II general transcription initiation factor activity"/>
    <property type="evidence" value="ECO:0007669"/>
    <property type="project" value="TreeGrafter"/>
</dbReference>
<dbReference type="OMA" id="MSAEGDM"/>
<comment type="caution">
    <text evidence="4">The sequence shown here is derived from an EMBL/GenBank/DDBJ whole genome shotgun (WGS) entry which is preliminary data.</text>
</comment>
<sequence>MSSQDMKQGDEEATYGETFEATFDPDGQGEEEEEEAAPYLVPRLAAYAEASSSSSIASDEDKKAHTENEDGTTFQADELDEEGRTPHVLIARDSGERSAAHVTDDGATEEPRERASEEESSLEKAEGSDAMQANEQDPTYIGSSGEDEVEVSEEDAHEDDGDRGSNRATASHYASAFAHSRVKELLKYEGSSSIVSRDAATAACEAVALLMRDLVATTAAEATRRSRKTLTYDDVARVVQLFDRFSFLADVVPPASSSSSGSGLGAGKSIVVGSHLQSLPAAGGDVPSKKSVDASPRSKSAHWQGRGRSAPSVGSERSTVKRSKTAQARAVHSAVSPLHPQPGGMRQATLRF</sequence>
<feature type="compositionally biased region" description="Basic and acidic residues" evidence="3">
    <location>
        <begin position="93"/>
        <end position="127"/>
    </location>
</feature>
<name>A0A0N0P9A7_LEPSE</name>
<organism evidence="4 5">
    <name type="scientific">Leptomonas seymouri</name>
    <dbReference type="NCBI Taxonomy" id="5684"/>
    <lineage>
        <taxon>Eukaryota</taxon>
        <taxon>Discoba</taxon>
        <taxon>Euglenozoa</taxon>
        <taxon>Kinetoplastea</taxon>
        <taxon>Metakinetoplastina</taxon>
        <taxon>Trypanosomatida</taxon>
        <taxon>Trypanosomatidae</taxon>
        <taxon>Leishmaniinae</taxon>
        <taxon>Leptomonas</taxon>
    </lineage>
</organism>
<dbReference type="GO" id="GO:0046982">
    <property type="term" value="F:protein heterodimerization activity"/>
    <property type="evidence" value="ECO:0007669"/>
    <property type="project" value="InterPro"/>
</dbReference>